<proteinExistence type="predicted"/>
<accession>A0A0C2FNH9</accession>
<gene>
    <name evidence="2" type="ORF">ANCDUO_23583</name>
</gene>
<dbReference type="AlphaFoldDB" id="A0A0C2FNH9"/>
<evidence type="ECO:0000313" key="2">
    <source>
        <dbReference type="EMBL" id="KIH46366.1"/>
    </source>
</evidence>
<dbReference type="EMBL" id="KN769464">
    <property type="protein sequence ID" value="KIH46366.1"/>
    <property type="molecule type" value="Genomic_DNA"/>
</dbReference>
<feature type="chain" id="PRO_5002165467" evidence="1">
    <location>
        <begin position="24"/>
        <end position="269"/>
    </location>
</feature>
<organism evidence="2 3">
    <name type="scientific">Ancylostoma duodenale</name>
    <dbReference type="NCBI Taxonomy" id="51022"/>
    <lineage>
        <taxon>Eukaryota</taxon>
        <taxon>Metazoa</taxon>
        <taxon>Ecdysozoa</taxon>
        <taxon>Nematoda</taxon>
        <taxon>Chromadorea</taxon>
        <taxon>Rhabditida</taxon>
        <taxon>Rhabditina</taxon>
        <taxon>Rhabditomorpha</taxon>
        <taxon>Strongyloidea</taxon>
        <taxon>Ancylostomatidae</taxon>
        <taxon>Ancylostomatinae</taxon>
        <taxon>Ancylostoma</taxon>
    </lineage>
</organism>
<reference evidence="2 3" key="1">
    <citation type="submission" date="2013-12" db="EMBL/GenBank/DDBJ databases">
        <title>Draft genome of the parsitic nematode Ancylostoma duodenale.</title>
        <authorList>
            <person name="Mitreva M."/>
        </authorList>
    </citation>
    <scope>NUCLEOTIDE SEQUENCE [LARGE SCALE GENOMIC DNA]</scope>
    <source>
        <strain evidence="2 3">Zhejiang</strain>
    </source>
</reference>
<dbReference type="InterPro" id="IPR017853">
    <property type="entry name" value="GH"/>
</dbReference>
<dbReference type="Proteomes" id="UP000054047">
    <property type="component" value="Unassembled WGS sequence"/>
</dbReference>
<feature type="non-terminal residue" evidence="2">
    <location>
        <position position="269"/>
    </location>
</feature>
<keyword evidence="3" id="KW-1185">Reference proteome</keyword>
<protein>
    <submittedName>
        <fullName evidence="2">Uncharacterized protein</fullName>
    </submittedName>
</protein>
<name>A0A0C2FNH9_9BILA</name>
<evidence type="ECO:0000256" key="1">
    <source>
        <dbReference type="SAM" id="SignalP"/>
    </source>
</evidence>
<evidence type="ECO:0000313" key="3">
    <source>
        <dbReference type="Proteomes" id="UP000054047"/>
    </source>
</evidence>
<sequence>MPPFGWISLIFGPLVLLMLAVDAKPSTCAFYCFVAPSRKETFDVAFYKNLSCTHFVYGFARIRPDMSLNPVTSRDSLQLMSPGNMRKFLGLRNTHPHATLLLGVHLTANDVFQDVRHARRIAEIIATAAKQNLKKARSSLQFRHFDGVFVRMEGPILESTVSHQFLSAISLSPSSLSSLTTLAITPRWMWRVANRLHELADLVEHIYLDMEELPTSEDPYAVTHIDPLSKSETVPLEDTIVGCTDRMLNSGVPADKIVIGLNSGGRTFK</sequence>
<dbReference type="Gene3D" id="3.20.20.80">
    <property type="entry name" value="Glycosidases"/>
    <property type="match status" value="1"/>
</dbReference>
<dbReference type="OrthoDB" id="5841449at2759"/>
<feature type="signal peptide" evidence="1">
    <location>
        <begin position="1"/>
        <end position="23"/>
    </location>
</feature>
<dbReference type="SUPFAM" id="SSF51445">
    <property type="entry name" value="(Trans)glycosidases"/>
    <property type="match status" value="1"/>
</dbReference>
<keyword evidence="1" id="KW-0732">Signal</keyword>